<dbReference type="EMBL" id="KV448231">
    <property type="protein sequence ID" value="OAX39899.1"/>
    <property type="molecule type" value="Genomic_DNA"/>
</dbReference>
<protein>
    <submittedName>
        <fullName evidence="2">Uncharacterized protein</fullName>
    </submittedName>
</protein>
<dbReference type="Proteomes" id="UP000092154">
    <property type="component" value="Unassembled WGS sequence"/>
</dbReference>
<dbReference type="OrthoDB" id="2709158at2759"/>
<dbReference type="InParanoid" id="A0A1B7N4X1"/>
<accession>A0A1B7N4X1</accession>
<reference evidence="2 3" key="1">
    <citation type="submission" date="2016-06" db="EMBL/GenBank/DDBJ databases">
        <title>Comparative genomics of the ectomycorrhizal sister species Rhizopogon vinicolor and Rhizopogon vesiculosus (Basidiomycota: Boletales) reveals a divergence of the mating type B locus.</title>
        <authorList>
            <consortium name="DOE Joint Genome Institute"/>
            <person name="Mujic A.B."/>
            <person name="Kuo A."/>
            <person name="Tritt A."/>
            <person name="Lipzen A."/>
            <person name="Chen C."/>
            <person name="Johnson J."/>
            <person name="Sharma A."/>
            <person name="Barry K."/>
            <person name="Grigoriev I.V."/>
            <person name="Spatafora J.W."/>
        </authorList>
    </citation>
    <scope>NUCLEOTIDE SEQUENCE [LARGE SCALE GENOMIC DNA]</scope>
    <source>
        <strain evidence="2 3">AM-OR11-026</strain>
    </source>
</reference>
<dbReference type="AlphaFoldDB" id="A0A1B7N4X1"/>
<evidence type="ECO:0000313" key="2">
    <source>
        <dbReference type="EMBL" id="OAX39899.1"/>
    </source>
</evidence>
<keyword evidence="3" id="KW-1185">Reference proteome</keyword>
<evidence type="ECO:0000256" key="1">
    <source>
        <dbReference type="SAM" id="MobiDB-lite"/>
    </source>
</evidence>
<organism evidence="2 3">
    <name type="scientific">Rhizopogon vinicolor AM-OR11-026</name>
    <dbReference type="NCBI Taxonomy" id="1314800"/>
    <lineage>
        <taxon>Eukaryota</taxon>
        <taxon>Fungi</taxon>
        <taxon>Dikarya</taxon>
        <taxon>Basidiomycota</taxon>
        <taxon>Agaricomycotina</taxon>
        <taxon>Agaricomycetes</taxon>
        <taxon>Agaricomycetidae</taxon>
        <taxon>Boletales</taxon>
        <taxon>Suillineae</taxon>
        <taxon>Rhizopogonaceae</taxon>
        <taxon>Rhizopogon</taxon>
    </lineage>
</organism>
<feature type="region of interest" description="Disordered" evidence="1">
    <location>
        <begin position="105"/>
        <end position="126"/>
    </location>
</feature>
<evidence type="ECO:0000313" key="3">
    <source>
        <dbReference type="Proteomes" id="UP000092154"/>
    </source>
</evidence>
<gene>
    <name evidence="2" type="ORF">K503DRAFT_45067</name>
</gene>
<name>A0A1B7N4X1_9AGAM</name>
<proteinExistence type="predicted"/>
<sequence length="126" mass="14562">MSVDFRKAFLMMHEMVFSHRQYPLPTFIPLHLVAGVSRLHLTYNHMLFLTDSPRSSTALSATPMKQPHSSSSQDTLVTVLLSPKLRQHKTNRHCMLLVDLATRGNKHCSSKPKPKRRRPMHLRRLP</sequence>